<dbReference type="STRING" id="1076935.U4LTC0"/>
<dbReference type="AlphaFoldDB" id="U4LTC0"/>
<evidence type="ECO:0000313" key="11">
    <source>
        <dbReference type="Proteomes" id="UP000018144"/>
    </source>
</evidence>
<dbReference type="InterPro" id="IPR044280">
    <property type="entry name" value="Hac1/HY5"/>
</dbReference>
<feature type="domain" description="BZIP" evidence="9">
    <location>
        <begin position="96"/>
        <end position="154"/>
    </location>
</feature>
<dbReference type="PANTHER" id="PTHR46714">
    <property type="entry name" value="TRANSCRIPTIONAL ACTIVATOR HAC1"/>
    <property type="match status" value="1"/>
</dbReference>
<evidence type="ECO:0000256" key="2">
    <source>
        <dbReference type="ARBA" id="ARBA00007163"/>
    </source>
</evidence>
<evidence type="ECO:0000256" key="1">
    <source>
        <dbReference type="ARBA" id="ARBA00004123"/>
    </source>
</evidence>
<dbReference type="GO" id="GO:0006986">
    <property type="term" value="P:response to unfolded protein"/>
    <property type="evidence" value="ECO:0007669"/>
    <property type="project" value="UniProtKB-KW"/>
</dbReference>
<evidence type="ECO:0000259" key="9">
    <source>
        <dbReference type="PROSITE" id="PS50217"/>
    </source>
</evidence>
<dbReference type="SUPFAM" id="SSF57959">
    <property type="entry name" value="Leucine zipper domain"/>
    <property type="match status" value="1"/>
</dbReference>
<comment type="subcellular location">
    <subcellularLocation>
        <location evidence="1">Nucleus</location>
    </subcellularLocation>
</comment>
<dbReference type="InterPro" id="IPR046347">
    <property type="entry name" value="bZIP_sf"/>
</dbReference>
<proteinExistence type="inferred from homology"/>
<feature type="compositionally biased region" description="Basic and acidic residues" evidence="8">
    <location>
        <begin position="112"/>
        <end position="130"/>
    </location>
</feature>
<evidence type="ECO:0000256" key="5">
    <source>
        <dbReference type="ARBA" id="ARBA00023163"/>
    </source>
</evidence>
<sequence>MARMSTMVDDMPTTPQSMCDSNSSYESTPEPFAPATPASSMASPSPMSFDDEINIKKESGETKPPVKKRKSWGQQLPTPTTNLPPRKRAKTAEEKEQRRVERVLRNRAAAQKSREVKKQQMETIESERDQLKQTTEDLMDRIRQLEARLAQYENIGNTEPLAAPLPTFLFGQEMHLQTPNTLSTTIRVLKILLHDTTTCRVVVRPAVSAEGHDLFREMGPGAEIMDEFAWGLGYEGIANYADLPNTPDSDLGSTESPLDEFLASVDSESSLYVNESA</sequence>
<dbReference type="GO" id="GO:0045944">
    <property type="term" value="P:positive regulation of transcription by RNA polymerase II"/>
    <property type="evidence" value="ECO:0007669"/>
    <property type="project" value="InterPro"/>
</dbReference>
<evidence type="ECO:0000256" key="3">
    <source>
        <dbReference type="ARBA" id="ARBA00023015"/>
    </source>
</evidence>
<reference evidence="10 11" key="1">
    <citation type="journal article" date="2013" name="PLoS Genet.">
        <title>The genome and development-dependent transcriptomes of Pyronema confluens: a window into fungal evolution.</title>
        <authorList>
            <person name="Traeger S."/>
            <person name="Altegoer F."/>
            <person name="Freitag M."/>
            <person name="Gabaldon T."/>
            <person name="Kempken F."/>
            <person name="Kumar A."/>
            <person name="Marcet-Houben M."/>
            <person name="Poggeler S."/>
            <person name="Stajich J.E."/>
            <person name="Nowrousian M."/>
        </authorList>
    </citation>
    <scope>NUCLEOTIDE SEQUENCE [LARGE SCALE GENOMIC DNA]</scope>
    <source>
        <strain evidence="11">CBS 100304</strain>
        <tissue evidence="10">Vegetative mycelium</tissue>
    </source>
</reference>
<keyword evidence="6" id="KW-0834">Unfolded protein response</keyword>
<organism evidence="10 11">
    <name type="scientific">Pyronema omphalodes (strain CBS 100304)</name>
    <name type="common">Pyronema confluens</name>
    <dbReference type="NCBI Taxonomy" id="1076935"/>
    <lineage>
        <taxon>Eukaryota</taxon>
        <taxon>Fungi</taxon>
        <taxon>Dikarya</taxon>
        <taxon>Ascomycota</taxon>
        <taxon>Pezizomycotina</taxon>
        <taxon>Pezizomycetes</taxon>
        <taxon>Pezizales</taxon>
        <taxon>Pyronemataceae</taxon>
        <taxon>Pyronema</taxon>
    </lineage>
</organism>
<dbReference type="PANTHER" id="PTHR46714:SF6">
    <property type="entry name" value="TRANSCRIPTIONAL ACTIVATOR HAC1"/>
    <property type="match status" value="1"/>
</dbReference>
<keyword evidence="5" id="KW-0804">Transcription</keyword>
<dbReference type="Pfam" id="PF07716">
    <property type="entry name" value="bZIP_2"/>
    <property type="match status" value="1"/>
</dbReference>
<dbReference type="SMART" id="SM00338">
    <property type="entry name" value="BRLZ"/>
    <property type="match status" value="1"/>
</dbReference>
<dbReference type="GO" id="GO:0005634">
    <property type="term" value="C:nucleus"/>
    <property type="evidence" value="ECO:0007669"/>
    <property type="project" value="UniProtKB-SubCell"/>
</dbReference>
<dbReference type="CDD" id="cd14710">
    <property type="entry name" value="bZIP_HAC1-like"/>
    <property type="match status" value="1"/>
</dbReference>
<feature type="compositionally biased region" description="Basic and acidic residues" evidence="8">
    <location>
        <begin position="90"/>
        <end position="104"/>
    </location>
</feature>
<evidence type="ECO:0000256" key="8">
    <source>
        <dbReference type="SAM" id="MobiDB-lite"/>
    </source>
</evidence>
<comment type="similarity">
    <text evidence="2">Belongs to the bZIP family.</text>
</comment>
<feature type="compositionally biased region" description="Polar residues" evidence="8">
    <location>
        <begin position="13"/>
        <end position="27"/>
    </location>
</feature>
<accession>U4LTC0</accession>
<dbReference type="GO" id="GO:0000981">
    <property type="term" value="F:DNA-binding transcription factor activity, RNA polymerase II-specific"/>
    <property type="evidence" value="ECO:0007669"/>
    <property type="project" value="InterPro"/>
</dbReference>
<keyword evidence="3" id="KW-0805">Transcription regulation</keyword>
<keyword evidence="11" id="KW-1185">Reference proteome</keyword>
<keyword evidence="4" id="KW-0238">DNA-binding</keyword>
<name>U4LTC0_PYROM</name>
<dbReference type="GO" id="GO:0003677">
    <property type="term" value="F:DNA binding"/>
    <property type="evidence" value="ECO:0007669"/>
    <property type="project" value="UniProtKB-KW"/>
</dbReference>
<dbReference type="OrthoDB" id="674948at2759"/>
<dbReference type="Proteomes" id="UP000018144">
    <property type="component" value="Unassembled WGS sequence"/>
</dbReference>
<evidence type="ECO:0000313" key="10">
    <source>
        <dbReference type="EMBL" id="CCX32740.1"/>
    </source>
</evidence>
<feature type="compositionally biased region" description="Low complexity" evidence="8">
    <location>
        <begin position="33"/>
        <end position="48"/>
    </location>
</feature>
<evidence type="ECO:0000256" key="4">
    <source>
        <dbReference type="ARBA" id="ARBA00023125"/>
    </source>
</evidence>
<protein>
    <submittedName>
        <fullName evidence="10">Similar to Transcriptional activator hacA acc. no. Q1XGE2</fullName>
    </submittedName>
</protein>
<dbReference type="eggNOG" id="ENOG502S526">
    <property type="taxonomic scope" value="Eukaryota"/>
</dbReference>
<dbReference type="Gene3D" id="1.20.5.170">
    <property type="match status" value="1"/>
</dbReference>
<evidence type="ECO:0000256" key="7">
    <source>
        <dbReference type="ARBA" id="ARBA00023242"/>
    </source>
</evidence>
<gene>
    <name evidence="10" type="ORF">PCON_13591</name>
</gene>
<dbReference type="InterPro" id="IPR004827">
    <property type="entry name" value="bZIP"/>
</dbReference>
<evidence type="ECO:0000256" key="6">
    <source>
        <dbReference type="ARBA" id="ARBA00023230"/>
    </source>
</evidence>
<feature type="region of interest" description="Disordered" evidence="8">
    <location>
        <begin position="1"/>
        <end position="130"/>
    </location>
</feature>
<keyword evidence="7" id="KW-0539">Nucleus</keyword>
<dbReference type="PROSITE" id="PS50217">
    <property type="entry name" value="BZIP"/>
    <property type="match status" value="1"/>
</dbReference>
<dbReference type="EMBL" id="HF935907">
    <property type="protein sequence ID" value="CCX32740.1"/>
    <property type="molecule type" value="Genomic_DNA"/>
</dbReference>